<protein>
    <submittedName>
        <fullName evidence="2">Uncharacterized protein</fullName>
    </submittedName>
</protein>
<dbReference type="Proteomes" id="UP001283361">
    <property type="component" value="Unassembled WGS sequence"/>
</dbReference>
<dbReference type="AlphaFoldDB" id="A0AAE1E9M4"/>
<evidence type="ECO:0000256" key="1">
    <source>
        <dbReference type="SAM" id="MobiDB-lite"/>
    </source>
</evidence>
<gene>
    <name evidence="2" type="ORF">RRG08_052684</name>
</gene>
<name>A0AAE1E9M4_9GAST</name>
<reference evidence="2" key="1">
    <citation type="journal article" date="2023" name="G3 (Bethesda)">
        <title>A reference genome for the long-term kleptoplast-retaining sea slug Elysia crispata morphotype clarki.</title>
        <authorList>
            <person name="Eastman K.E."/>
            <person name="Pendleton A.L."/>
            <person name="Shaikh M.A."/>
            <person name="Suttiyut T."/>
            <person name="Ogas R."/>
            <person name="Tomko P."/>
            <person name="Gavelis G."/>
            <person name="Widhalm J.R."/>
            <person name="Wisecaver J.H."/>
        </authorList>
    </citation>
    <scope>NUCLEOTIDE SEQUENCE</scope>
    <source>
        <strain evidence="2">ECLA1</strain>
    </source>
</reference>
<evidence type="ECO:0000313" key="3">
    <source>
        <dbReference type="Proteomes" id="UP001283361"/>
    </source>
</evidence>
<comment type="caution">
    <text evidence="2">The sequence shown here is derived from an EMBL/GenBank/DDBJ whole genome shotgun (WGS) entry which is preliminary data.</text>
</comment>
<evidence type="ECO:0000313" key="2">
    <source>
        <dbReference type="EMBL" id="KAK3799499.1"/>
    </source>
</evidence>
<organism evidence="2 3">
    <name type="scientific">Elysia crispata</name>
    <name type="common">lettuce slug</name>
    <dbReference type="NCBI Taxonomy" id="231223"/>
    <lineage>
        <taxon>Eukaryota</taxon>
        <taxon>Metazoa</taxon>
        <taxon>Spiralia</taxon>
        <taxon>Lophotrochozoa</taxon>
        <taxon>Mollusca</taxon>
        <taxon>Gastropoda</taxon>
        <taxon>Heterobranchia</taxon>
        <taxon>Euthyneura</taxon>
        <taxon>Panpulmonata</taxon>
        <taxon>Sacoglossa</taxon>
        <taxon>Placobranchoidea</taxon>
        <taxon>Plakobranchidae</taxon>
        <taxon>Elysia</taxon>
    </lineage>
</organism>
<feature type="compositionally biased region" description="Basic and acidic residues" evidence="1">
    <location>
        <begin position="62"/>
        <end position="83"/>
    </location>
</feature>
<feature type="region of interest" description="Disordered" evidence="1">
    <location>
        <begin position="43"/>
        <end position="83"/>
    </location>
</feature>
<keyword evidence="3" id="KW-1185">Reference proteome</keyword>
<dbReference type="EMBL" id="JAWDGP010000556">
    <property type="protein sequence ID" value="KAK3799499.1"/>
    <property type="molecule type" value="Genomic_DNA"/>
</dbReference>
<proteinExistence type="predicted"/>
<sequence length="83" mass="9105">MPVIEFSDFISAMHQNPSMDNYTNNILSPEMADQRSRVELLEDGWSGENYTSGQEDGSPDGRPGRGDKTARAGSDRVAACHDD</sequence>
<accession>A0AAE1E9M4</accession>